<protein>
    <recommendedName>
        <fullName evidence="8">Long-chain-fatty-acid--CoA ligase</fullName>
    </recommendedName>
</protein>
<accession>A0ABQ8QJW7</accession>
<dbReference type="Gene3D" id="3.40.50.12780">
    <property type="entry name" value="N-terminal domain of ligase-like"/>
    <property type="match status" value="1"/>
</dbReference>
<gene>
    <name evidence="6" type="ORF">F5050DRAFT_1566486</name>
</gene>
<dbReference type="SUPFAM" id="SSF56801">
    <property type="entry name" value="Acetyl-CoA synthetase-like"/>
    <property type="match status" value="1"/>
</dbReference>
<dbReference type="InterPro" id="IPR042099">
    <property type="entry name" value="ANL_N_sf"/>
</dbReference>
<evidence type="ECO:0000256" key="3">
    <source>
        <dbReference type="SAM" id="Phobius"/>
    </source>
</evidence>
<sequence length="596" mass="66091">MVWKPHRSVEECNRIIIAPGALHELETRVIRGSVQRVYKNLWPSLRVFWLAVCKLHEDKIYIVYEEERFTYKQMLEKSIKAAAVLANSYNVRKGDRVAICSRNCIEYLVAFWACHLIGAVAVMVNAWLPTNLLEFCIMYTDSKVLFLDAERANVLEQTIAKVVEHNAVTAVLVFCVHEGKGAWQGMSSWSEILDRNNGIATNSILQETCAILPEDNATIYFTSGTTGRPKGVLSTQRQYLTNVFNALVAPMRNTLRKGEDLDQSVPDEPQKGFLISVPFFHVTGTTSQALTATFRGMKIVLIRKWNVQEDLRLYLDRLIKSENVSIAGGVPSMVIELVDMGGISLDSLNFGGAPSSVLLEQKVKKTLPNTILSQGYGMTETNSIAVSFCGADCKLRPSSTGLATPVNDLLIMDPQTLKEVPVGNMGEVWIRGVNVMQGYWKDPEATTQAITTDGWLRSGDLGCIDEEGFLFIKDRLKDVIIRGGENIDSVSVENAIYAHPAVHEVGAISVPDDTLGELVAAVASLKPNCGKVTEDEVISVARNLLPRFAVPVMVILQTEPLEHTPSGKIIKTRLRALARELWQKRNGRRAHNKAKL</sequence>
<dbReference type="PANTHER" id="PTHR43201:SF5">
    <property type="entry name" value="MEDIUM-CHAIN ACYL-COA LIGASE ACSF2, MITOCHONDRIAL"/>
    <property type="match status" value="1"/>
</dbReference>
<comment type="similarity">
    <text evidence="1">Belongs to the ATP-dependent AMP-binding enzyme family.</text>
</comment>
<evidence type="ECO:0000256" key="1">
    <source>
        <dbReference type="ARBA" id="ARBA00006432"/>
    </source>
</evidence>
<dbReference type="InterPro" id="IPR045851">
    <property type="entry name" value="AMP-bd_C_sf"/>
</dbReference>
<dbReference type="InterPro" id="IPR025110">
    <property type="entry name" value="AMP-bd_C"/>
</dbReference>
<keyword evidence="3" id="KW-0472">Membrane</keyword>
<organism evidence="6 7">
    <name type="scientific">Lentinula boryana</name>
    <dbReference type="NCBI Taxonomy" id="40481"/>
    <lineage>
        <taxon>Eukaryota</taxon>
        <taxon>Fungi</taxon>
        <taxon>Dikarya</taxon>
        <taxon>Basidiomycota</taxon>
        <taxon>Agaricomycotina</taxon>
        <taxon>Agaricomycetes</taxon>
        <taxon>Agaricomycetidae</taxon>
        <taxon>Agaricales</taxon>
        <taxon>Marasmiineae</taxon>
        <taxon>Omphalotaceae</taxon>
        <taxon>Lentinula</taxon>
    </lineage>
</organism>
<reference evidence="6" key="1">
    <citation type="submission" date="2022-08" db="EMBL/GenBank/DDBJ databases">
        <authorList>
            <consortium name="DOE Joint Genome Institute"/>
            <person name="Min B."/>
            <person name="Riley R."/>
            <person name="Sierra-Patev S."/>
            <person name="Naranjo-Ortiz M."/>
            <person name="Looney B."/>
            <person name="Konkel Z."/>
            <person name="Slot J.C."/>
            <person name="Sakamoto Y."/>
            <person name="Steenwyk J.L."/>
            <person name="Rokas A."/>
            <person name="Carro J."/>
            <person name="Camarero S."/>
            <person name="Ferreira P."/>
            <person name="Molpeceres G."/>
            <person name="Ruiz-Duenas F.J."/>
            <person name="Serrano A."/>
            <person name="Henrissat B."/>
            <person name="Drula E."/>
            <person name="Hughes K.W."/>
            <person name="Mata J.L."/>
            <person name="Ishikawa N.K."/>
            <person name="Vargas-Isla R."/>
            <person name="Ushijima S."/>
            <person name="Smith C.A."/>
            <person name="Ahrendt S."/>
            <person name="Andreopoulos W."/>
            <person name="He G."/>
            <person name="Labutti K."/>
            <person name="Lipzen A."/>
            <person name="Ng V."/>
            <person name="Sandor L."/>
            <person name="Barry K."/>
            <person name="Martinez A.T."/>
            <person name="Xiao Y."/>
            <person name="Gibbons J.G."/>
            <person name="Terashima K."/>
            <person name="Hibbett D.S."/>
            <person name="Grigoriev I.V."/>
        </authorList>
    </citation>
    <scope>NUCLEOTIDE SEQUENCE</scope>
    <source>
        <strain evidence="6">TFB10827</strain>
    </source>
</reference>
<dbReference type="InterPro" id="IPR020845">
    <property type="entry name" value="AMP-binding_CS"/>
</dbReference>
<keyword evidence="3" id="KW-1133">Transmembrane helix</keyword>
<feature type="transmembrane region" description="Helical" evidence="3">
    <location>
        <begin position="107"/>
        <end position="128"/>
    </location>
</feature>
<dbReference type="EMBL" id="MU790552">
    <property type="protein sequence ID" value="KAJ3998753.1"/>
    <property type="molecule type" value="Genomic_DNA"/>
</dbReference>
<dbReference type="Gene3D" id="3.30.300.30">
    <property type="match status" value="1"/>
</dbReference>
<evidence type="ECO:0000313" key="7">
    <source>
        <dbReference type="Proteomes" id="UP001163828"/>
    </source>
</evidence>
<dbReference type="Proteomes" id="UP001163828">
    <property type="component" value="Unassembled WGS sequence"/>
</dbReference>
<evidence type="ECO:0000256" key="2">
    <source>
        <dbReference type="ARBA" id="ARBA00022598"/>
    </source>
</evidence>
<dbReference type="InterPro" id="IPR000873">
    <property type="entry name" value="AMP-dep_synth/lig_dom"/>
</dbReference>
<dbReference type="PROSITE" id="PS00455">
    <property type="entry name" value="AMP_BINDING"/>
    <property type="match status" value="1"/>
</dbReference>
<evidence type="ECO:0008006" key="8">
    <source>
        <dbReference type="Google" id="ProtNLM"/>
    </source>
</evidence>
<evidence type="ECO:0000313" key="6">
    <source>
        <dbReference type="EMBL" id="KAJ3998753.1"/>
    </source>
</evidence>
<feature type="domain" description="AMP-binding enzyme C-terminal" evidence="5">
    <location>
        <begin position="492"/>
        <end position="568"/>
    </location>
</feature>
<evidence type="ECO:0000259" key="4">
    <source>
        <dbReference type="Pfam" id="PF00501"/>
    </source>
</evidence>
<dbReference type="Pfam" id="PF00501">
    <property type="entry name" value="AMP-binding"/>
    <property type="match status" value="1"/>
</dbReference>
<comment type="caution">
    <text evidence="6">The sequence shown here is derived from an EMBL/GenBank/DDBJ whole genome shotgun (WGS) entry which is preliminary data.</text>
</comment>
<keyword evidence="3" id="KW-0812">Transmembrane</keyword>
<dbReference type="Pfam" id="PF13193">
    <property type="entry name" value="AMP-binding_C"/>
    <property type="match status" value="1"/>
</dbReference>
<keyword evidence="7" id="KW-1185">Reference proteome</keyword>
<feature type="domain" description="AMP-dependent synthetase/ligase" evidence="4">
    <location>
        <begin position="53"/>
        <end position="440"/>
    </location>
</feature>
<dbReference type="PANTHER" id="PTHR43201">
    <property type="entry name" value="ACYL-COA SYNTHETASE"/>
    <property type="match status" value="1"/>
</dbReference>
<keyword evidence="2" id="KW-0436">Ligase</keyword>
<evidence type="ECO:0000259" key="5">
    <source>
        <dbReference type="Pfam" id="PF13193"/>
    </source>
</evidence>
<proteinExistence type="inferred from homology"/>
<name>A0ABQ8QJW7_9AGAR</name>